<dbReference type="EMBL" id="MHRW01000001">
    <property type="protein sequence ID" value="OHA31566.1"/>
    <property type="molecule type" value="Genomic_DNA"/>
</dbReference>
<proteinExistence type="predicted"/>
<dbReference type="Pfam" id="PF00535">
    <property type="entry name" value="Glycos_transf_2"/>
    <property type="match status" value="1"/>
</dbReference>
<dbReference type="CDD" id="cd00761">
    <property type="entry name" value="Glyco_tranf_GTA_type"/>
    <property type="match status" value="1"/>
</dbReference>
<dbReference type="InterPro" id="IPR029044">
    <property type="entry name" value="Nucleotide-diphossugar_trans"/>
</dbReference>
<evidence type="ECO:0000313" key="2">
    <source>
        <dbReference type="EMBL" id="OHA31566.1"/>
    </source>
</evidence>
<dbReference type="AlphaFoldDB" id="A0A1G2N5Y6"/>
<reference evidence="2 3" key="1">
    <citation type="journal article" date="2016" name="Nat. Commun.">
        <title>Thousands of microbial genomes shed light on interconnected biogeochemical processes in an aquifer system.</title>
        <authorList>
            <person name="Anantharaman K."/>
            <person name="Brown C.T."/>
            <person name="Hug L.A."/>
            <person name="Sharon I."/>
            <person name="Castelle C.J."/>
            <person name="Probst A.J."/>
            <person name="Thomas B.C."/>
            <person name="Singh A."/>
            <person name="Wilkins M.J."/>
            <person name="Karaoz U."/>
            <person name="Brodie E.L."/>
            <person name="Williams K.H."/>
            <person name="Hubbard S.S."/>
            <person name="Banfield J.F."/>
        </authorList>
    </citation>
    <scope>NUCLEOTIDE SEQUENCE [LARGE SCALE GENOMIC DNA]</scope>
</reference>
<name>A0A1G2N5Y6_9BACT</name>
<dbReference type="SUPFAM" id="SSF53448">
    <property type="entry name" value="Nucleotide-diphospho-sugar transferases"/>
    <property type="match status" value="1"/>
</dbReference>
<dbReference type="Proteomes" id="UP000176365">
    <property type="component" value="Unassembled WGS sequence"/>
</dbReference>
<protein>
    <recommendedName>
        <fullName evidence="1">Glycosyltransferase 2-like domain-containing protein</fullName>
    </recommendedName>
</protein>
<feature type="domain" description="Glycosyltransferase 2-like" evidence="1">
    <location>
        <begin position="13"/>
        <end position="135"/>
    </location>
</feature>
<accession>A0A1G2N5Y6</accession>
<gene>
    <name evidence="2" type="ORF">A3B11_00770</name>
</gene>
<dbReference type="Gene3D" id="3.90.550.10">
    <property type="entry name" value="Spore Coat Polysaccharide Biosynthesis Protein SpsA, Chain A"/>
    <property type="match status" value="1"/>
</dbReference>
<comment type="caution">
    <text evidence="2">The sequence shown here is derived from an EMBL/GenBank/DDBJ whole genome shotgun (WGS) entry which is preliminary data.</text>
</comment>
<sequence>MNMNNYDLKIGACIMVHNMASFVGACVQSLQWTDGIFIYDDHSTDGSVEVAQSQSEIPIKVEYSKNKDVAFKRGELETRNYVIDQAFKELGVDILVIADADELFSSSLRPKIIDSFKNSNTDGIAFSIWHLYDEKQYIHFWETKINGVDMIDPHTRIIKKGRHFIPLLEDGSHPILEPTKHTVCFHGPFHFHLKYYHKSTLPNYSIYFLPERPRKEDVLPYLRPLPFELSNDVKLALSLVDWDNLPSYKETPHHSSDRVKFTDPGEALIHPKDKNI</sequence>
<evidence type="ECO:0000259" key="1">
    <source>
        <dbReference type="Pfam" id="PF00535"/>
    </source>
</evidence>
<dbReference type="InterPro" id="IPR001173">
    <property type="entry name" value="Glyco_trans_2-like"/>
</dbReference>
<organism evidence="2 3">
    <name type="scientific">Candidatus Taylorbacteria bacterium RIFCSPLOWO2_01_FULL_44_26</name>
    <dbReference type="NCBI Taxonomy" id="1802318"/>
    <lineage>
        <taxon>Bacteria</taxon>
        <taxon>Candidatus Tayloriibacteriota</taxon>
    </lineage>
</organism>
<evidence type="ECO:0000313" key="3">
    <source>
        <dbReference type="Proteomes" id="UP000176365"/>
    </source>
</evidence>